<dbReference type="HAMAP" id="MF_01897">
    <property type="entry name" value="GyrA"/>
    <property type="match status" value="1"/>
</dbReference>
<evidence type="ECO:0000256" key="8">
    <source>
        <dbReference type="HAMAP-Rule" id="MF_01897"/>
    </source>
</evidence>
<dbReference type="Gene3D" id="2.120.10.90">
    <property type="entry name" value="DNA gyrase/topoisomerase IV, subunit A, C-terminal"/>
    <property type="match status" value="1"/>
</dbReference>
<protein>
    <recommendedName>
        <fullName evidence="8">DNA gyrase subunit A</fullName>
        <ecNumber evidence="8">5.6.2.2</ecNumber>
    </recommendedName>
</protein>
<dbReference type="InterPro" id="IPR013760">
    <property type="entry name" value="Topo_IIA-like_dom_sf"/>
</dbReference>
<dbReference type="GO" id="GO:0005524">
    <property type="term" value="F:ATP binding"/>
    <property type="evidence" value="ECO:0007669"/>
    <property type="project" value="UniProtKB-UniRule"/>
</dbReference>
<dbReference type="GO" id="GO:0005737">
    <property type="term" value="C:cytoplasm"/>
    <property type="evidence" value="ECO:0007669"/>
    <property type="project" value="UniProtKB-SubCell"/>
</dbReference>
<comment type="caution">
    <text evidence="12">The sequence shown here is derived from an EMBL/GenBank/DDBJ whole genome shotgun (WGS) entry which is preliminary data.</text>
</comment>
<dbReference type="InterPro" id="IPR013757">
    <property type="entry name" value="Topo_IIA_A_a_sf"/>
</dbReference>
<comment type="catalytic activity">
    <reaction evidence="1 8 9">
        <text>ATP-dependent breakage, passage and rejoining of double-stranded DNA.</text>
        <dbReference type="EC" id="5.6.2.2"/>
    </reaction>
</comment>
<keyword evidence="7 8" id="KW-0413">Isomerase</keyword>
<dbReference type="Pfam" id="PF03989">
    <property type="entry name" value="DNA_gyraseA_C"/>
    <property type="match status" value="6"/>
</dbReference>
<dbReference type="PANTHER" id="PTHR43493:SF5">
    <property type="entry name" value="DNA GYRASE SUBUNIT A, CHLOROPLASTIC_MITOCHONDRIAL"/>
    <property type="match status" value="1"/>
</dbReference>
<gene>
    <name evidence="8 12" type="primary">gyrA</name>
    <name evidence="12" type="ORF">DI628_02715</name>
</gene>
<sequence length="918" mass="99435">MSTTPPNVPNSLLSSSVMPVTIEEEMRKSYLDYAMSVIVSRALPDVRDGLKPVHRRILYAQNLMGNDYNRKYLKSARVVGDVMGKFHPHGDGAIYDAMARMVQDFSLRLPLEDGQGNFGSMDGDSPAAMRYTEIRLSKAGSAMLNDIDEDTVDFQPNYDGSEHEPRVLPTRIPNVLVNGAGGIAVGMATNIPPHNLGEVIDGCLHIIENPNTTPEDINAIVKGPDFPTGGIIVGRGAIVTGNAMGRGSVVIRGKVEIENPDTKPVIVISEIPYQVNKANLVVKIADLVKDKVIDEISDMRDESDRFGVRVVVELKRGANAEVVLNQLYKHTDLQTSFSYNMVVLDGGMPKLLGVLPILRAFLNHRDEVVTRRTKFRLAKARDRAHILVGLGIAVGNIDEVIKIVRNAPDPSIAKDELMQRPWPADAVLPLLELLGDVTDRTSYKLSAAQAQAILDLRLHRLTGLEREKILNEAAEIADNIRYLLGILSDRVKLFEVIKEELIEVKAQFATPRRTEIIDGGADVNLEDLIPPEDMIVTLSSDGYVKRVPLATFRAQRRGGKGKAAANLRENEEMSNLFVANTHDPVLFFTNKGNVFKLKVYELPQATATSRGKAFINLLQLQKDEHVASAVPIPRDESTWSSQFLVFATQNGMIRKTPLSAYANVRSTGIYGMGLNGGDKLLGVHLLPRVVPTAMEAVMSGEATAEGANEAPSAASILMSSQNGSAVRFSAADDEIRPIASRTSTGVRGMNLRPGDSVMAMHILSNTETHILTVTSNGYGKLTPATDYPEKGRGTMGVISIQTTNRNGNVVAALPVTLEDEIMIATNDGQLIRMKVSDISIMGRNTQGVRLFTTSGSEVRLVTRLNAALLNGTGEEGEAEGTDAEAADLPAEAIAEAAAEVATEAEAGAAEEPSDEKPN</sequence>
<accession>A0A6N4REY2</accession>
<comment type="miscellaneous">
    <text evidence="8">Few gyrases are as efficient as E.coli at forming negative supercoils. Not all organisms have 2 type II topoisomerases; in organisms with a single type II topoisomerase this enzyme also has to decatenate newly replicated chromosomes.</text>
</comment>
<dbReference type="FunFam" id="1.10.268.10:FF:000001">
    <property type="entry name" value="DNA gyrase subunit A"/>
    <property type="match status" value="1"/>
</dbReference>
<dbReference type="CDD" id="cd00187">
    <property type="entry name" value="TOP4c"/>
    <property type="match status" value="1"/>
</dbReference>
<organism evidence="12 13">
    <name type="scientific">Blastochloris viridis</name>
    <name type="common">Rhodopseudomonas viridis</name>
    <dbReference type="NCBI Taxonomy" id="1079"/>
    <lineage>
        <taxon>Bacteria</taxon>
        <taxon>Pseudomonadati</taxon>
        <taxon>Pseudomonadota</taxon>
        <taxon>Alphaproteobacteria</taxon>
        <taxon>Hyphomicrobiales</taxon>
        <taxon>Blastochloridaceae</taxon>
        <taxon>Blastochloris</taxon>
    </lineage>
</organism>
<dbReference type="InterPro" id="IPR050220">
    <property type="entry name" value="Type_II_DNA_Topoisomerases"/>
</dbReference>
<dbReference type="GO" id="GO:0006265">
    <property type="term" value="P:DNA topological change"/>
    <property type="evidence" value="ECO:0007669"/>
    <property type="project" value="UniProtKB-UniRule"/>
</dbReference>
<dbReference type="AlphaFoldDB" id="A0A6N4REY2"/>
<dbReference type="GO" id="GO:0009330">
    <property type="term" value="C:DNA topoisomerase type II (double strand cut, ATP-hydrolyzing) complex"/>
    <property type="evidence" value="ECO:0007669"/>
    <property type="project" value="TreeGrafter"/>
</dbReference>
<evidence type="ECO:0000313" key="12">
    <source>
        <dbReference type="EMBL" id="TKW61554.1"/>
    </source>
</evidence>
<comment type="subcellular location">
    <subcellularLocation>
        <location evidence="8">Cytoplasm</location>
    </subcellularLocation>
</comment>
<evidence type="ECO:0000256" key="1">
    <source>
        <dbReference type="ARBA" id="ARBA00000185"/>
    </source>
</evidence>
<dbReference type="FunFam" id="3.30.1360.40:FF:000002">
    <property type="entry name" value="DNA gyrase subunit A"/>
    <property type="match status" value="1"/>
</dbReference>
<dbReference type="InterPro" id="IPR035516">
    <property type="entry name" value="Gyrase/topoIV_suA_C"/>
</dbReference>
<evidence type="ECO:0000313" key="13">
    <source>
        <dbReference type="Proteomes" id="UP000320948"/>
    </source>
</evidence>
<comment type="similarity">
    <text evidence="2 8">Belongs to the type II topoisomerase GyrA/ParC subunit family.</text>
</comment>
<evidence type="ECO:0000256" key="5">
    <source>
        <dbReference type="ARBA" id="ARBA00023029"/>
    </source>
</evidence>
<dbReference type="PROSITE" id="PS52040">
    <property type="entry name" value="TOPO_IIA"/>
    <property type="match status" value="1"/>
</dbReference>
<dbReference type="EC" id="5.6.2.2" evidence="8"/>
<evidence type="ECO:0000256" key="9">
    <source>
        <dbReference type="PROSITE-ProRule" id="PRU01384"/>
    </source>
</evidence>
<dbReference type="GO" id="GO:0005694">
    <property type="term" value="C:chromosome"/>
    <property type="evidence" value="ECO:0007669"/>
    <property type="project" value="InterPro"/>
</dbReference>
<dbReference type="NCBIfam" id="NF004043">
    <property type="entry name" value="PRK05560.1"/>
    <property type="match status" value="1"/>
</dbReference>
<dbReference type="InterPro" id="IPR006691">
    <property type="entry name" value="GyrA/parC_rep"/>
</dbReference>
<keyword evidence="3 8" id="KW-0547">Nucleotide-binding</keyword>
<proteinExistence type="inferred from homology"/>
<comment type="subunit">
    <text evidence="8">Heterotetramer, composed of two GyrA and two GyrB chains. In the heterotetramer, GyrA contains the active site tyrosine that forms a transient covalent intermediate with DNA, while GyrB binds cofactors and catalyzes ATP hydrolysis.</text>
</comment>
<evidence type="ECO:0000256" key="4">
    <source>
        <dbReference type="ARBA" id="ARBA00022840"/>
    </source>
</evidence>
<comment type="function">
    <text evidence="8">A type II topoisomerase that negatively supercoils closed circular double-stranded (ds) DNA in an ATP-dependent manner to modulate DNA topology and maintain chromosomes in an underwound state. Negative supercoiling favors strand separation, and DNA replication, transcription, recombination and repair, all of which involve strand separation. Also able to catalyze the interconversion of other topological isomers of dsDNA rings, including catenanes and knotted rings. Type II topoisomerases break and join 2 DNA strands simultaneously in an ATP-dependent manner.</text>
</comment>
<feature type="short sequence motif" description="GyrA-box" evidence="8">
    <location>
        <begin position="555"/>
        <end position="561"/>
    </location>
</feature>
<dbReference type="InterPro" id="IPR013758">
    <property type="entry name" value="Topo_IIA_A/C_ab"/>
</dbReference>
<evidence type="ECO:0000256" key="6">
    <source>
        <dbReference type="ARBA" id="ARBA00023125"/>
    </source>
</evidence>
<feature type="region of interest" description="Disordered" evidence="10">
    <location>
        <begin position="898"/>
        <end position="918"/>
    </location>
</feature>
<dbReference type="GO" id="GO:0006261">
    <property type="term" value="P:DNA-templated DNA replication"/>
    <property type="evidence" value="ECO:0007669"/>
    <property type="project" value="UniProtKB-UniRule"/>
</dbReference>
<keyword evidence="6 8" id="KW-0238">DNA-binding</keyword>
<dbReference type="GO" id="GO:0003677">
    <property type="term" value="F:DNA binding"/>
    <property type="evidence" value="ECO:0007669"/>
    <property type="project" value="UniProtKB-UniRule"/>
</dbReference>
<dbReference type="InterPro" id="IPR005743">
    <property type="entry name" value="GyrA"/>
</dbReference>
<dbReference type="Gene3D" id="1.10.268.10">
    <property type="entry name" value="Topoisomerase, domain 3"/>
    <property type="match status" value="1"/>
</dbReference>
<dbReference type="Gene3D" id="3.30.1360.40">
    <property type="match status" value="1"/>
</dbReference>
<dbReference type="Pfam" id="PF00521">
    <property type="entry name" value="DNA_topoisoIV"/>
    <property type="match status" value="1"/>
</dbReference>
<dbReference type="InterPro" id="IPR002205">
    <property type="entry name" value="Topo_IIA_dom_A"/>
</dbReference>
<evidence type="ECO:0000256" key="10">
    <source>
        <dbReference type="SAM" id="MobiDB-lite"/>
    </source>
</evidence>
<dbReference type="SUPFAM" id="SSF101904">
    <property type="entry name" value="GyrA/ParC C-terminal domain-like"/>
    <property type="match status" value="1"/>
</dbReference>
<feature type="active site" description="O-(5'-phospho-DNA)-tyrosine intermediate" evidence="8 9">
    <location>
        <position position="131"/>
    </location>
</feature>
<dbReference type="SUPFAM" id="SSF56719">
    <property type="entry name" value="Type II DNA topoisomerase"/>
    <property type="match status" value="1"/>
</dbReference>
<keyword evidence="5 8" id="KW-0799">Topoisomerase</keyword>
<feature type="compositionally biased region" description="Low complexity" evidence="10">
    <location>
        <begin position="898"/>
        <end position="910"/>
    </location>
</feature>
<dbReference type="SMART" id="SM00434">
    <property type="entry name" value="TOP4c"/>
    <property type="match status" value="1"/>
</dbReference>
<dbReference type="GO" id="GO:0034335">
    <property type="term" value="F:DNA negative supercoiling activity"/>
    <property type="evidence" value="ECO:0007669"/>
    <property type="project" value="UniProtKB-ARBA"/>
</dbReference>
<dbReference type="Gene3D" id="3.90.199.10">
    <property type="entry name" value="Topoisomerase II, domain 5"/>
    <property type="match status" value="1"/>
</dbReference>
<evidence type="ECO:0000259" key="11">
    <source>
        <dbReference type="PROSITE" id="PS52040"/>
    </source>
</evidence>
<dbReference type="NCBIfam" id="TIGR01063">
    <property type="entry name" value="gyrA"/>
    <property type="match status" value="1"/>
</dbReference>
<evidence type="ECO:0000256" key="3">
    <source>
        <dbReference type="ARBA" id="ARBA00022741"/>
    </source>
</evidence>
<dbReference type="Proteomes" id="UP000320948">
    <property type="component" value="Unassembled WGS sequence"/>
</dbReference>
<dbReference type="PANTHER" id="PTHR43493">
    <property type="entry name" value="DNA GYRASE/TOPOISOMERASE SUBUNIT A"/>
    <property type="match status" value="1"/>
</dbReference>
<keyword evidence="8" id="KW-0963">Cytoplasm</keyword>
<keyword evidence="4 8" id="KW-0067">ATP-binding</keyword>
<feature type="domain" description="Topo IIA-type catalytic" evidence="11">
    <location>
        <begin position="43"/>
        <end position="528"/>
    </location>
</feature>
<evidence type="ECO:0000256" key="2">
    <source>
        <dbReference type="ARBA" id="ARBA00008263"/>
    </source>
</evidence>
<dbReference type="EMBL" id="VAFM01000001">
    <property type="protein sequence ID" value="TKW61554.1"/>
    <property type="molecule type" value="Genomic_DNA"/>
</dbReference>
<dbReference type="NCBIfam" id="NF004044">
    <property type="entry name" value="PRK05561.1"/>
    <property type="match status" value="1"/>
</dbReference>
<evidence type="ECO:0000256" key="7">
    <source>
        <dbReference type="ARBA" id="ARBA00023235"/>
    </source>
</evidence>
<name>A0A6N4REY2_BLAVI</name>
<reference evidence="12 13" key="1">
    <citation type="journal article" date="2017" name="Nat. Commun.">
        <title>In situ click chemistry generation of cyclooxygenase-2 inhibitors.</title>
        <authorList>
            <person name="Bhardwaj A."/>
            <person name="Kaur J."/>
            <person name="Wuest M."/>
            <person name="Wuest F."/>
        </authorList>
    </citation>
    <scope>NUCLEOTIDE SEQUENCE [LARGE SCALE GENOMIC DNA]</scope>
    <source>
        <strain evidence="12">S2_018_000_R2_106</strain>
    </source>
</reference>